<evidence type="ECO:0000256" key="1">
    <source>
        <dbReference type="SAM" id="MobiDB-lite"/>
    </source>
</evidence>
<evidence type="ECO:0000313" key="2">
    <source>
        <dbReference type="EMBL" id="MEQ2276660.1"/>
    </source>
</evidence>
<proteinExistence type="predicted"/>
<dbReference type="EMBL" id="JAHRIM010090226">
    <property type="protein sequence ID" value="MEQ2276660.1"/>
    <property type="molecule type" value="Genomic_DNA"/>
</dbReference>
<dbReference type="Proteomes" id="UP001444071">
    <property type="component" value="Unassembled WGS sequence"/>
</dbReference>
<protein>
    <submittedName>
        <fullName evidence="2">Uncharacterized protein</fullName>
    </submittedName>
</protein>
<sequence>MWYIQLNKWPYCNAMRSMANLLIVSFTTSQINHRISQSGSIHQSISQAPCTKGILHLGAFYFVWGAWGGGRGHSKMMPCVHNLPLSGERREDTRAVTVETDNNNNIQKSSGKSRKYV</sequence>
<gene>
    <name evidence="2" type="ORF">XENORESO_002716</name>
</gene>
<reference evidence="2 3" key="1">
    <citation type="submission" date="2021-06" db="EMBL/GenBank/DDBJ databases">
        <authorList>
            <person name="Palmer J.M."/>
        </authorList>
    </citation>
    <scope>NUCLEOTIDE SEQUENCE [LARGE SCALE GENOMIC DNA]</scope>
    <source>
        <strain evidence="2 3">XR_2019</strain>
        <tissue evidence="2">Muscle</tissue>
    </source>
</reference>
<feature type="compositionally biased region" description="Polar residues" evidence="1">
    <location>
        <begin position="99"/>
        <end position="110"/>
    </location>
</feature>
<name>A0ABV0X498_9TELE</name>
<feature type="region of interest" description="Disordered" evidence="1">
    <location>
        <begin position="89"/>
        <end position="117"/>
    </location>
</feature>
<keyword evidence="3" id="KW-1185">Reference proteome</keyword>
<accession>A0ABV0X498</accession>
<comment type="caution">
    <text evidence="2">The sequence shown here is derived from an EMBL/GenBank/DDBJ whole genome shotgun (WGS) entry which is preliminary data.</text>
</comment>
<organism evidence="2 3">
    <name type="scientific">Xenotaenia resolanae</name>
    <dbReference type="NCBI Taxonomy" id="208358"/>
    <lineage>
        <taxon>Eukaryota</taxon>
        <taxon>Metazoa</taxon>
        <taxon>Chordata</taxon>
        <taxon>Craniata</taxon>
        <taxon>Vertebrata</taxon>
        <taxon>Euteleostomi</taxon>
        <taxon>Actinopterygii</taxon>
        <taxon>Neopterygii</taxon>
        <taxon>Teleostei</taxon>
        <taxon>Neoteleostei</taxon>
        <taxon>Acanthomorphata</taxon>
        <taxon>Ovalentaria</taxon>
        <taxon>Atherinomorphae</taxon>
        <taxon>Cyprinodontiformes</taxon>
        <taxon>Goodeidae</taxon>
        <taxon>Xenotaenia</taxon>
    </lineage>
</organism>
<evidence type="ECO:0000313" key="3">
    <source>
        <dbReference type="Proteomes" id="UP001444071"/>
    </source>
</evidence>